<evidence type="ECO:0000256" key="1">
    <source>
        <dbReference type="SAM" id="MobiDB-lite"/>
    </source>
</evidence>
<feature type="region of interest" description="Disordered" evidence="1">
    <location>
        <begin position="1"/>
        <end position="52"/>
    </location>
</feature>
<proteinExistence type="predicted"/>
<accession>A0ABW4EKB1</accession>
<keyword evidence="3" id="KW-1185">Reference proteome</keyword>
<sequence length="52" mass="6039">MKWRQITGKAEPKRQAPPRSNNAPQEHPDAKQRRKPKPKPQPFNTPKPDELS</sequence>
<dbReference type="Proteomes" id="UP001597186">
    <property type="component" value="Unassembled WGS sequence"/>
</dbReference>
<evidence type="ECO:0000313" key="2">
    <source>
        <dbReference type="EMBL" id="MFD1510549.1"/>
    </source>
</evidence>
<dbReference type="RefSeq" id="WP_379916831.1">
    <property type="nucleotide sequence ID" value="NZ_JBHUDD010000127.1"/>
</dbReference>
<reference evidence="3" key="1">
    <citation type="journal article" date="2019" name="Int. J. Syst. Evol. Microbiol.">
        <title>The Global Catalogue of Microorganisms (GCM) 10K type strain sequencing project: providing services to taxonomists for standard genome sequencing and annotation.</title>
        <authorList>
            <consortium name="The Broad Institute Genomics Platform"/>
            <consortium name="The Broad Institute Genome Sequencing Center for Infectious Disease"/>
            <person name="Wu L."/>
            <person name="Ma J."/>
        </authorList>
    </citation>
    <scope>NUCLEOTIDE SEQUENCE [LARGE SCALE GENOMIC DNA]</scope>
    <source>
        <strain evidence="3">CGMCC 1.12477</strain>
    </source>
</reference>
<name>A0ABW4EKB1_9RHOB</name>
<gene>
    <name evidence="2" type="ORF">ACFTOW_14250</name>
</gene>
<protein>
    <submittedName>
        <fullName evidence="2">Uncharacterized protein</fullName>
    </submittedName>
</protein>
<organism evidence="2 3">
    <name type="scientific">Lacimonas salitolerans</name>
    <dbReference type="NCBI Taxonomy" id="1323750"/>
    <lineage>
        <taxon>Bacteria</taxon>
        <taxon>Pseudomonadati</taxon>
        <taxon>Pseudomonadota</taxon>
        <taxon>Alphaproteobacteria</taxon>
        <taxon>Rhodobacterales</taxon>
        <taxon>Paracoccaceae</taxon>
        <taxon>Lacimonas</taxon>
    </lineage>
</organism>
<dbReference type="EMBL" id="JBHUDD010000127">
    <property type="protein sequence ID" value="MFD1510549.1"/>
    <property type="molecule type" value="Genomic_DNA"/>
</dbReference>
<comment type="caution">
    <text evidence="2">The sequence shown here is derived from an EMBL/GenBank/DDBJ whole genome shotgun (WGS) entry which is preliminary data.</text>
</comment>
<evidence type="ECO:0000313" key="3">
    <source>
        <dbReference type="Proteomes" id="UP001597186"/>
    </source>
</evidence>